<reference evidence="1 3" key="2">
    <citation type="journal article" date="2013" name="Nature">
        <title>Insights into bilaterian evolution from three spiralian genomes.</title>
        <authorList>
            <person name="Simakov O."/>
            <person name="Marletaz F."/>
            <person name="Cho S.J."/>
            <person name="Edsinger-Gonzales E."/>
            <person name="Havlak P."/>
            <person name="Hellsten U."/>
            <person name="Kuo D.H."/>
            <person name="Larsson T."/>
            <person name="Lv J."/>
            <person name="Arendt D."/>
            <person name="Savage R."/>
            <person name="Osoegawa K."/>
            <person name="de Jong P."/>
            <person name="Grimwood J."/>
            <person name="Chapman J.A."/>
            <person name="Shapiro H."/>
            <person name="Aerts A."/>
            <person name="Otillar R.P."/>
            <person name="Terry A.Y."/>
            <person name="Boore J.L."/>
            <person name="Grigoriev I.V."/>
            <person name="Lindberg D.R."/>
            <person name="Seaver E.C."/>
            <person name="Weisblat D.A."/>
            <person name="Putnam N.H."/>
            <person name="Rokhsar D.S."/>
        </authorList>
    </citation>
    <scope>NUCLEOTIDE SEQUENCE</scope>
    <source>
        <strain evidence="1 3">I ESC-2004</strain>
    </source>
</reference>
<dbReference type="AlphaFoldDB" id="R7TLV6"/>
<evidence type="ECO:0000313" key="1">
    <source>
        <dbReference type="EMBL" id="ELT94649.1"/>
    </source>
</evidence>
<gene>
    <name evidence="1" type="ORF">CAPTEDRAFT_128028</name>
</gene>
<dbReference type="EMBL" id="AMQN01002509">
    <property type="status" value="NOT_ANNOTATED_CDS"/>
    <property type="molecule type" value="Genomic_DNA"/>
</dbReference>
<name>R7TLV6_CAPTE</name>
<keyword evidence="3" id="KW-1185">Reference proteome</keyword>
<sequence>LFLDLRKAFDTVNRAVLLRKMEHYGIRGVALSWDKATCCLHFLKHLCRYID</sequence>
<evidence type="ECO:0008006" key="4">
    <source>
        <dbReference type="Google" id="ProtNLM"/>
    </source>
</evidence>
<accession>R7TLV6</accession>
<evidence type="ECO:0000313" key="2">
    <source>
        <dbReference type="EnsemblMetazoa" id="CapteP128028"/>
    </source>
</evidence>
<proteinExistence type="predicted"/>
<evidence type="ECO:0000313" key="3">
    <source>
        <dbReference type="Proteomes" id="UP000014760"/>
    </source>
</evidence>
<organism evidence="1">
    <name type="scientific">Capitella teleta</name>
    <name type="common">Polychaete worm</name>
    <dbReference type="NCBI Taxonomy" id="283909"/>
    <lineage>
        <taxon>Eukaryota</taxon>
        <taxon>Metazoa</taxon>
        <taxon>Spiralia</taxon>
        <taxon>Lophotrochozoa</taxon>
        <taxon>Annelida</taxon>
        <taxon>Polychaeta</taxon>
        <taxon>Sedentaria</taxon>
        <taxon>Scolecida</taxon>
        <taxon>Capitellidae</taxon>
        <taxon>Capitella</taxon>
    </lineage>
</organism>
<dbReference type="Proteomes" id="UP000014760">
    <property type="component" value="Unassembled WGS sequence"/>
</dbReference>
<dbReference type="HOGENOM" id="CLU_3112338_0_0_1"/>
<feature type="non-terminal residue" evidence="1">
    <location>
        <position position="1"/>
    </location>
</feature>
<reference evidence="2" key="3">
    <citation type="submission" date="2015-06" db="UniProtKB">
        <authorList>
            <consortium name="EnsemblMetazoa"/>
        </authorList>
    </citation>
    <scope>IDENTIFICATION</scope>
</reference>
<dbReference type="OrthoDB" id="10062389at2759"/>
<reference evidence="3" key="1">
    <citation type="submission" date="2012-12" db="EMBL/GenBank/DDBJ databases">
        <authorList>
            <person name="Hellsten U."/>
            <person name="Grimwood J."/>
            <person name="Chapman J.A."/>
            <person name="Shapiro H."/>
            <person name="Aerts A."/>
            <person name="Otillar R.P."/>
            <person name="Terry A.Y."/>
            <person name="Boore J.L."/>
            <person name="Simakov O."/>
            <person name="Marletaz F."/>
            <person name="Cho S.-J."/>
            <person name="Edsinger-Gonzales E."/>
            <person name="Havlak P."/>
            <person name="Kuo D.-H."/>
            <person name="Larsson T."/>
            <person name="Lv J."/>
            <person name="Arendt D."/>
            <person name="Savage R."/>
            <person name="Osoegawa K."/>
            <person name="de Jong P."/>
            <person name="Lindberg D.R."/>
            <person name="Seaver E.C."/>
            <person name="Weisblat D.A."/>
            <person name="Putnam N.H."/>
            <person name="Grigoriev I.V."/>
            <person name="Rokhsar D.S."/>
        </authorList>
    </citation>
    <scope>NUCLEOTIDE SEQUENCE</scope>
    <source>
        <strain evidence="3">I ESC-2004</strain>
    </source>
</reference>
<dbReference type="EnsemblMetazoa" id="CapteT128028">
    <property type="protein sequence ID" value="CapteP128028"/>
    <property type="gene ID" value="CapteG128028"/>
</dbReference>
<protein>
    <recommendedName>
        <fullName evidence="4">Reverse transcriptase domain-containing protein</fullName>
    </recommendedName>
</protein>
<dbReference type="EMBL" id="KB309374">
    <property type="protein sequence ID" value="ELT94649.1"/>
    <property type="molecule type" value="Genomic_DNA"/>
</dbReference>